<keyword evidence="10" id="KW-1185">Reference proteome</keyword>
<evidence type="ECO:0000256" key="7">
    <source>
        <dbReference type="RuleBase" id="RU003792"/>
    </source>
</evidence>
<feature type="domain" description="Pseudouridine synthase I TruA alpha/beta" evidence="8">
    <location>
        <begin position="10"/>
        <end position="104"/>
    </location>
</feature>
<evidence type="ECO:0000256" key="4">
    <source>
        <dbReference type="HAMAP-Rule" id="MF_00171"/>
    </source>
</evidence>
<dbReference type="Proteomes" id="UP000315700">
    <property type="component" value="Chromosome"/>
</dbReference>
<dbReference type="PANTHER" id="PTHR11142:SF0">
    <property type="entry name" value="TRNA PSEUDOURIDINE SYNTHASE-LIKE 1"/>
    <property type="match status" value="1"/>
</dbReference>
<accession>A0A517SKY5</accession>
<dbReference type="InterPro" id="IPR001406">
    <property type="entry name" value="PsdUridine_synth_TruA"/>
</dbReference>
<dbReference type="Pfam" id="PF01416">
    <property type="entry name" value="PseudoU_synth_1"/>
    <property type="match status" value="2"/>
</dbReference>
<dbReference type="FunCoup" id="A0A517SKY5">
    <property type="interactions" value="477"/>
</dbReference>
<evidence type="ECO:0000256" key="5">
    <source>
        <dbReference type="PIRSR" id="PIRSR001430-1"/>
    </source>
</evidence>
<dbReference type="EC" id="5.4.99.12" evidence="4"/>
<dbReference type="KEGG" id="ccos:Pan44_48450"/>
<dbReference type="PIRSF" id="PIRSF001430">
    <property type="entry name" value="tRNA_psdUrid_synth"/>
    <property type="match status" value="1"/>
</dbReference>
<dbReference type="PANTHER" id="PTHR11142">
    <property type="entry name" value="PSEUDOURIDYLATE SYNTHASE"/>
    <property type="match status" value="1"/>
</dbReference>
<dbReference type="Gene3D" id="3.30.70.580">
    <property type="entry name" value="Pseudouridine synthase I, catalytic domain, N-terminal subdomain"/>
    <property type="match status" value="1"/>
</dbReference>
<comment type="caution">
    <text evidence="4">Lacks conserved residue(s) required for the propagation of feature annotation.</text>
</comment>
<dbReference type="InterPro" id="IPR020095">
    <property type="entry name" value="PsdUridine_synth_TruA_C"/>
</dbReference>
<dbReference type="NCBIfam" id="TIGR00071">
    <property type="entry name" value="hisT_truA"/>
    <property type="match status" value="1"/>
</dbReference>
<evidence type="ECO:0000256" key="3">
    <source>
        <dbReference type="ARBA" id="ARBA00023235"/>
    </source>
</evidence>
<evidence type="ECO:0000259" key="8">
    <source>
        <dbReference type="Pfam" id="PF01416"/>
    </source>
</evidence>
<comment type="similarity">
    <text evidence="1 4 7">Belongs to the tRNA pseudouridine synthase TruA family.</text>
</comment>
<feature type="active site" description="Nucleophile" evidence="4 5">
    <location>
        <position position="53"/>
    </location>
</feature>
<feature type="binding site" evidence="4 6">
    <location>
        <position position="111"/>
    </location>
    <ligand>
        <name>substrate</name>
    </ligand>
</feature>
<dbReference type="FunFam" id="3.30.70.580:FF:000001">
    <property type="entry name" value="tRNA pseudouridine synthase A"/>
    <property type="match status" value="1"/>
</dbReference>
<dbReference type="EMBL" id="CP036271">
    <property type="protein sequence ID" value="QDT56785.1"/>
    <property type="molecule type" value="Genomic_DNA"/>
</dbReference>
<dbReference type="Gene3D" id="3.30.70.660">
    <property type="entry name" value="Pseudouridine synthase I, catalytic domain, C-terminal subdomain"/>
    <property type="match status" value="1"/>
</dbReference>
<dbReference type="HAMAP" id="MF_00171">
    <property type="entry name" value="TruA"/>
    <property type="match status" value="1"/>
</dbReference>
<dbReference type="InterPro" id="IPR020094">
    <property type="entry name" value="TruA/RsuA/RluB/E/F_N"/>
</dbReference>
<sequence length="263" mass="29328">MARNIRLTLAYDGTRYAGWQVQRDRVSVQSTVEASIEALTGERVSLLSAGRTDAGVHALGQVVNFFTESTIPPDKWQPALQTRLPHDIVVRDSQEVPADFHATYGAKLKRYRYVIHESRIENPFIRPFAWRQNGPLDVDAMQNAADLLVGTHDFRSFESHWPNTDTSVRTMFEARLTRASGWNVWGAAPVSADPGADADYIVFEIVGDGFLYNMVRSIVGTLVCVGRRAWTLAQFQHAFQALDRNVAGETAPAQGLFLVSVTY</sequence>
<evidence type="ECO:0000256" key="2">
    <source>
        <dbReference type="ARBA" id="ARBA00022694"/>
    </source>
</evidence>
<dbReference type="CDD" id="cd02570">
    <property type="entry name" value="PseudoU_synth_EcTruA"/>
    <property type="match status" value="1"/>
</dbReference>
<dbReference type="GO" id="GO:0160147">
    <property type="term" value="F:tRNA pseudouridine(38-40) synthase activity"/>
    <property type="evidence" value="ECO:0007669"/>
    <property type="project" value="UniProtKB-EC"/>
</dbReference>
<evidence type="ECO:0000256" key="6">
    <source>
        <dbReference type="PIRSR" id="PIRSR001430-2"/>
    </source>
</evidence>
<dbReference type="OrthoDB" id="9811823at2"/>
<evidence type="ECO:0000256" key="1">
    <source>
        <dbReference type="ARBA" id="ARBA00009375"/>
    </source>
</evidence>
<dbReference type="InterPro" id="IPR020103">
    <property type="entry name" value="PsdUridine_synth_cat_dom_sf"/>
</dbReference>
<comment type="catalytic activity">
    <reaction evidence="4 7">
        <text>uridine(38/39/40) in tRNA = pseudouridine(38/39/40) in tRNA</text>
        <dbReference type="Rhea" id="RHEA:22376"/>
        <dbReference type="Rhea" id="RHEA-COMP:10085"/>
        <dbReference type="Rhea" id="RHEA-COMP:10087"/>
        <dbReference type="ChEBI" id="CHEBI:65314"/>
        <dbReference type="ChEBI" id="CHEBI:65315"/>
        <dbReference type="EC" id="5.4.99.12"/>
    </reaction>
</comment>
<dbReference type="InterPro" id="IPR020097">
    <property type="entry name" value="PsdUridine_synth_TruA_a/b_dom"/>
</dbReference>
<evidence type="ECO:0000313" key="10">
    <source>
        <dbReference type="Proteomes" id="UP000315700"/>
    </source>
</evidence>
<gene>
    <name evidence="4 9" type="primary">truA</name>
    <name evidence="9" type="ORF">Pan44_48450</name>
</gene>
<comment type="function">
    <text evidence="4">Formation of pseudouridine at positions 38, 39 and 40 in the anticodon stem and loop of transfer RNAs.</text>
</comment>
<organism evidence="9 10">
    <name type="scientific">Caulifigura coniformis</name>
    <dbReference type="NCBI Taxonomy" id="2527983"/>
    <lineage>
        <taxon>Bacteria</taxon>
        <taxon>Pseudomonadati</taxon>
        <taxon>Planctomycetota</taxon>
        <taxon>Planctomycetia</taxon>
        <taxon>Planctomycetales</taxon>
        <taxon>Planctomycetaceae</taxon>
        <taxon>Caulifigura</taxon>
    </lineage>
</organism>
<keyword evidence="3 4" id="KW-0413">Isomerase</keyword>
<comment type="subunit">
    <text evidence="4">Homodimer.</text>
</comment>
<protein>
    <recommendedName>
        <fullName evidence="4">tRNA pseudouridine synthase A</fullName>
        <ecNumber evidence="4">5.4.99.12</ecNumber>
    </recommendedName>
    <alternativeName>
        <fullName evidence="4">tRNA pseudouridine(38-40) synthase</fullName>
    </alternativeName>
    <alternativeName>
        <fullName evidence="4">tRNA pseudouridylate synthase I</fullName>
    </alternativeName>
    <alternativeName>
        <fullName evidence="4">tRNA-uridine isomerase I</fullName>
    </alternativeName>
</protein>
<name>A0A517SKY5_9PLAN</name>
<reference evidence="9 10" key="1">
    <citation type="submission" date="2019-02" db="EMBL/GenBank/DDBJ databases">
        <title>Deep-cultivation of Planctomycetes and their phenomic and genomic characterization uncovers novel biology.</title>
        <authorList>
            <person name="Wiegand S."/>
            <person name="Jogler M."/>
            <person name="Boedeker C."/>
            <person name="Pinto D."/>
            <person name="Vollmers J."/>
            <person name="Rivas-Marin E."/>
            <person name="Kohn T."/>
            <person name="Peeters S.H."/>
            <person name="Heuer A."/>
            <person name="Rast P."/>
            <person name="Oberbeckmann S."/>
            <person name="Bunk B."/>
            <person name="Jeske O."/>
            <person name="Meyerdierks A."/>
            <person name="Storesund J.E."/>
            <person name="Kallscheuer N."/>
            <person name="Luecker S."/>
            <person name="Lage O.M."/>
            <person name="Pohl T."/>
            <person name="Merkel B.J."/>
            <person name="Hornburger P."/>
            <person name="Mueller R.-W."/>
            <person name="Bruemmer F."/>
            <person name="Labrenz M."/>
            <person name="Spormann A.M."/>
            <person name="Op den Camp H."/>
            <person name="Overmann J."/>
            <person name="Amann R."/>
            <person name="Jetten M.S.M."/>
            <person name="Mascher T."/>
            <person name="Medema M.H."/>
            <person name="Devos D.P."/>
            <person name="Kaster A.-K."/>
            <person name="Ovreas L."/>
            <person name="Rohde M."/>
            <person name="Galperin M.Y."/>
            <person name="Jogler C."/>
        </authorList>
    </citation>
    <scope>NUCLEOTIDE SEQUENCE [LARGE SCALE GENOMIC DNA]</scope>
    <source>
        <strain evidence="9 10">Pan44</strain>
    </source>
</reference>
<dbReference type="AlphaFoldDB" id="A0A517SKY5"/>
<dbReference type="SUPFAM" id="SSF55120">
    <property type="entry name" value="Pseudouridine synthase"/>
    <property type="match status" value="1"/>
</dbReference>
<feature type="domain" description="Pseudouridine synthase I TruA alpha/beta" evidence="8">
    <location>
        <begin position="144"/>
        <end position="263"/>
    </location>
</feature>
<dbReference type="GO" id="GO:0003723">
    <property type="term" value="F:RNA binding"/>
    <property type="evidence" value="ECO:0007669"/>
    <property type="project" value="InterPro"/>
</dbReference>
<dbReference type="GO" id="GO:0031119">
    <property type="term" value="P:tRNA pseudouridine synthesis"/>
    <property type="evidence" value="ECO:0007669"/>
    <property type="project" value="UniProtKB-UniRule"/>
</dbReference>
<keyword evidence="2 4" id="KW-0819">tRNA processing</keyword>
<proteinExistence type="inferred from homology"/>
<dbReference type="InParanoid" id="A0A517SKY5"/>
<evidence type="ECO:0000313" key="9">
    <source>
        <dbReference type="EMBL" id="QDT56785.1"/>
    </source>
</evidence>